<dbReference type="STRING" id="1798382.A3D77_04630"/>
<evidence type="ECO:0000313" key="6">
    <source>
        <dbReference type="EMBL" id="OGG12595.1"/>
    </source>
</evidence>
<dbReference type="InterPro" id="IPR001173">
    <property type="entry name" value="Glyco_trans_2-like"/>
</dbReference>
<feature type="transmembrane region" description="Helical" evidence="4">
    <location>
        <begin position="644"/>
        <end position="664"/>
    </location>
</feature>
<dbReference type="GO" id="GO:0016757">
    <property type="term" value="F:glycosyltransferase activity"/>
    <property type="evidence" value="ECO:0007669"/>
    <property type="project" value="UniProtKB-KW"/>
</dbReference>
<organism evidence="6 7">
    <name type="scientific">Candidatus Gottesmanbacteria bacterium RIFCSPHIGHO2_02_FULL_39_11</name>
    <dbReference type="NCBI Taxonomy" id="1798382"/>
    <lineage>
        <taxon>Bacteria</taxon>
        <taxon>Candidatus Gottesmaniibacteriota</taxon>
    </lineage>
</organism>
<evidence type="ECO:0000256" key="4">
    <source>
        <dbReference type="SAM" id="Phobius"/>
    </source>
</evidence>
<dbReference type="CDD" id="cd06427">
    <property type="entry name" value="CESA_like_2"/>
    <property type="match status" value="1"/>
</dbReference>
<name>A0A1F5ZJU7_9BACT</name>
<dbReference type="CDD" id="cd04179">
    <property type="entry name" value="DPM_DPG-synthase_like"/>
    <property type="match status" value="1"/>
</dbReference>
<proteinExistence type="inferred from homology"/>
<dbReference type="AlphaFoldDB" id="A0A1F5ZJU7"/>
<dbReference type="Pfam" id="PF00535">
    <property type="entry name" value="Glycos_transf_2"/>
    <property type="match status" value="1"/>
</dbReference>
<comment type="similarity">
    <text evidence="1">Belongs to the glycosyltransferase 2 family.</text>
</comment>
<feature type="domain" description="Glycosyltransferase 2-like" evidence="5">
    <location>
        <begin position="7"/>
        <end position="168"/>
    </location>
</feature>
<evidence type="ECO:0000256" key="2">
    <source>
        <dbReference type="ARBA" id="ARBA00022676"/>
    </source>
</evidence>
<dbReference type="InterPro" id="IPR029044">
    <property type="entry name" value="Nucleotide-diphossugar_trans"/>
</dbReference>
<keyword evidence="4" id="KW-0472">Membrane</keyword>
<comment type="caution">
    <text evidence="6">The sequence shown here is derived from an EMBL/GenBank/DDBJ whole genome shotgun (WGS) entry which is preliminary data.</text>
</comment>
<reference evidence="6 7" key="1">
    <citation type="journal article" date="2016" name="Nat. Commun.">
        <title>Thousands of microbial genomes shed light on interconnected biogeochemical processes in an aquifer system.</title>
        <authorList>
            <person name="Anantharaman K."/>
            <person name="Brown C.T."/>
            <person name="Hug L.A."/>
            <person name="Sharon I."/>
            <person name="Castelle C.J."/>
            <person name="Probst A.J."/>
            <person name="Thomas B.C."/>
            <person name="Singh A."/>
            <person name="Wilkins M.J."/>
            <person name="Karaoz U."/>
            <person name="Brodie E.L."/>
            <person name="Williams K.H."/>
            <person name="Hubbard S.S."/>
            <person name="Banfield J.F."/>
        </authorList>
    </citation>
    <scope>NUCLEOTIDE SEQUENCE [LARGE SCALE GENOMIC DNA]</scope>
</reference>
<evidence type="ECO:0000313" key="7">
    <source>
        <dbReference type="Proteomes" id="UP000176923"/>
    </source>
</evidence>
<dbReference type="EMBL" id="MFJL01000044">
    <property type="protein sequence ID" value="OGG12595.1"/>
    <property type="molecule type" value="Genomic_DNA"/>
</dbReference>
<dbReference type="SUPFAM" id="SSF53448">
    <property type="entry name" value="Nucleotide-diphospho-sugar transferases"/>
    <property type="match status" value="2"/>
</dbReference>
<gene>
    <name evidence="6" type="ORF">A3D77_04630</name>
</gene>
<evidence type="ECO:0000259" key="5">
    <source>
        <dbReference type="Pfam" id="PF00535"/>
    </source>
</evidence>
<dbReference type="Pfam" id="PF13641">
    <property type="entry name" value="Glyco_tranf_2_3"/>
    <property type="match status" value="1"/>
</dbReference>
<evidence type="ECO:0000256" key="1">
    <source>
        <dbReference type="ARBA" id="ARBA00006739"/>
    </source>
</evidence>
<evidence type="ECO:0000256" key="3">
    <source>
        <dbReference type="ARBA" id="ARBA00022679"/>
    </source>
</evidence>
<feature type="transmembrane region" description="Helical" evidence="4">
    <location>
        <begin position="610"/>
        <end position="632"/>
    </location>
</feature>
<feature type="transmembrane region" description="Helical" evidence="4">
    <location>
        <begin position="303"/>
        <end position="322"/>
    </location>
</feature>
<keyword evidence="2" id="KW-0328">Glycosyltransferase</keyword>
<feature type="transmembrane region" description="Helical" evidence="4">
    <location>
        <begin position="676"/>
        <end position="698"/>
    </location>
</feature>
<sequence>MIVPSLSIIIPVLNEKENISHLLERIDKALSFSNISYEIIVVDDHSTDGSFEILKSYEDKYPLHVYLKEGSTGKSSSLVQGFDKASGCVLVMIDADLQYPPEVIPAMFEKISKGEVDIVVGDRREFQVSLRRKIISRVFYRFFGKFLHGFNVDVQSGIKAFRKEIVERINLHPSSPWTFDLEFLVKAKQAGYKVTGIPILFHKREGGKPKINLLKASFEIGLSALKLKFAAPQTIPLHPQVIKRKGHGFHYKGVEYIPHSELLSEETALYRLNRSQIRVLLIIIFAVLASFLANWHFTLVALTAALTFLYFTDLLYNFFLIVKSFSHSPEIHIKDKDITAITDDELPVYTIFCPLYREWRVLPQFVTAMSRLSYPKDKLQVILLMEEDDRETVRHAREYKLPSYFEIAVVADSIPKTKPKALNYGLTKTRGEFVTIYDAEDIPDPLQLKKAFLAFGKNDRKLACLQAKLNFYNPHQNILTRVFTAEYALWFDLVLTGLQSSNAPIPLGGTSNHFRTEDIKKLKGWDAFNVTEDCDLGMRLVKNGFRTGILDSYTQEEANSNMVNWIRQRSRWIKGYIQTYFVHMRNPGSFMIDLKNHDLLTFQLIVGGKILSMFINPFMWATTIAYFALRAIVGPFIESIFPPVIFYMAVFSLVFGNFLYMYYYMIGCAKREYEDIIKYVFLVPFYWLGMSIAAWIAVIEIIRRPHHWAKTHHGLHLSHTRAKTQAKNVIGQDLIDEKIARYPIELTPPVTLKPL</sequence>
<dbReference type="Gene3D" id="3.90.550.10">
    <property type="entry name" value="Spore Coat Polysaccharide Biosynthesis Protein SpsA, Chain A"/>
    <property type="match status" value="2"/>
</dbReference>
<dbReference type="Proteomes" id="UP000176923">
    <property type="component" value="Unassembled WGS sequence"/>
</dbReference>
<dbReference type="PANTHER" id="PTHR43630:SF1">
    <property type="entry name" value="POLY-BETA-1,6-N-ACETYL-D-GLUCOSAMINE SYNTHASE"/>
    <property type="match status" value="1"/>
</dbReference>
<feature type="transmembrane region" description="Helical" evidence="4">
    <location>
        <begin position="279"/>
        <end position="297"/>
    </location>
</feature>
<accession>A0A1F5ZJU7</accession>
<dbReference type="PANTHER" id="PTHR43630">
    <property type="entry name" value="POLY-BETA-1,6-N-ACETYL-D-GLUCOSAMINE SYNTHASE"/>
    <property type="match status" value="1"/>
</dbReference>
<keyword evidence="4" id="KW-1133">Transmembrane helix</keyword>
<keyword evidence="4" id="KW-0812">Transmembrane</keyword>
<keyword evidence="3" id="KW-0808">Transferase</keyword>
<protein>
    <recommendedName>
        <fullName evidence="5">Glycosyltransferase 2-like domain-containing protein</fullName>
    </recommendedName>
</protein>